<dbReference type="SMART" id="SM00091">
    <property type="entry name" value="PAS"/>
    <property type="match status" value="1"/>
</dbReference>
<dbReference type="Pfam" id="PF02518">
    <property type="entry name" value="HATPase_c"/>
    <property type="match status" value="1"/>
</dbReference>
<dbReference type="InterPro" id="IPR004358">
    <property type="entry name" value="Sig_transdc_His_kin-like_C"/>
</dbReference>
<dbReference type="InterPro" id="IPR000014">
    <property type="entry name" value="PAS"/>
</dbReference>
<protein>
    <recommendedName>
        <fullName evidence="2">histidine kinase</fullName>
        <ecNumber evidence="2">2.7.13.3</ecNumber>
    </recommendedName>
</protein>
<name>A0A1G6S3U2_9BACT</name>
<dbReference type="CDD" id="cd17546">
    <property type="entry name" value="REC_hyHK_CKI1_RcsC-like"/>
    <property type="match status" value="1"/>
</dbReference>
<evidence type="ECO:0000256" key="5">
    <source>
        <dbReference type="ARBA" id="ARBA00022741"/>
    </source>
</evidence>
<keyword evidence="4" id="KW-0808">Transferase</keyword>
<dbReference type="AlphaFoldDB" id="A0A1G6S3U2"/>
<dbReference type="Gene3D" id="3.30.565.10">
    <property type="entry name" value="Histidine kinase-like ATPase, C-terminal domain"/>
    <property type="match status" value="1"/>
</dbReference>
<dbReference type="Pfam" id="PF00072">
    <property type="entry name" value="Response_reg"/>
    <property type="match status" value="1"/>
</dbReference>
<feature type="domain" description="Response regulatory" evidence="12">
    <location>
        <begin position="441"/>
        <end position="556"/>
    </location>
</feature>
<evidence type="ECO:0000256" key="8">
    <source>
        <dbReference type="ARBA" id="ARBA00023012"/>
    </source>
</evidence>
<proteinExistence type="predicted"/>
<evidence type="ECO:0000313" key="14">
    <source>
        <dbReference type="EMBL" id="SDD11528.1"/>
    </source>
</evidence>
<feature type="modified residue" description="4-aspartylphosphate" evidence="9">
    <location>
        <position position="491"/>
    </location>
</feature>
<dbReference type="InterPro" id="IPR003594">
    <property type="entry name" value="HATPase_dom"/>
</dbReference>
<dbReference type="CDD" id="cd00082">
    <property type="entry name" value="HisKA"/>
    <property type="match status" value="1"/>
</dbReference>
<dbReference type="GO" id="GO:0005524">
    <property type="term" value="F:ATP binding"/>
    <property type="evidence" value="ECO:0007669"/>
    <property type="project" value="UniProtKB-KW"/>
</dbReference>
<feature type="coiled-coil region" evidence="10">
    <location>
        <begin position="1"/>
        <end position="35"/>
    </location>
</feature>
<dbReference type="PROSITE" id="PS50109">
    <property type="entry name" value="HIS_KIN"/>
    <property type="match status" value="1"/>
</dbReference>
<organism evidence="14 15">
    <name type="scientific">Williamwhitmania taraxaci</name>
    <dbReference type="NCBI Taxonomy" id="1640674"/>
    <lineage>
        <taxon>Bacteria</taxon>
        <taxon>Pseudomonadati</taxon>
        <taxon>Bacteroidota</taxon>
        <taxon>Bacteroidia</taxon>
        <taxon>Bacteroidales</taxon>
        <taxon>Williamwhitmaniaceae</taxon>
        <taxon>Williamwhitmania</taxon>
    </lineage>
</organism>
<dbReference type="SMART" id="SM00388">
    <property type="entry name" value="HisKA"/>
    <property type="match status" value="1"/>
</dbReference>
<dbReference type="SUPFAM" id="SSF55874">
    <property type="entry name" value="ATPase domain of HSP90 chaperone/DNA topoisomerase II/histidine kinase"/>
    <property type="match status" value="1"/>
</dbReference>
<dbReference type="PROSITE" id="PS50110">
    <property type="entry name" value="RESPONSE_REGULATORY"/>
    <property type="match status" value="1"/>
</dbReference>
<dbReference type="OrthoDB" id="9796457at2"/>
<evidence type="ECO:0000259" key="13">
    <source>
        <dbReference type="PROSITE" id="PS50112"/>
    </source>
</evidence>
<dbReference type="SUPFAM" id="SSF55785">
    <property type="entry name" value="PYP-like sensor domain (PAS domain)"/>
    <property type="match status" value="1"/>
</dbReference>
<evidence type="ECO:0000256" key="9">
    <source>
        <dbReference type="PROSITE-ProRule" id="PRU00169"/>
    </source>
</evidence>
<evidence type="ECO:0000256" key="10">
    <source>
        <dbReference type="SAM" id="Coils"/>
    </source>
</evidence>
<evidence type="ECO:0000259" key="11">
    <source>
        <dbReference type="PROSITE" id="PS50109"/>
    </source>
</evidence>
<dbReference type="SUPFAM" id="SSF47384">
    <property type="entry name" value="Homodimeric domain of signal transducing histidine kinase"/>
    <property type="match status" value="1"/>
</dbReference>
<dbReference type="NCBIfam" id="TIGR00229">
    <property type="entry name" value="sensory_box"/>
    <property type="match status" value="1"/>
</dbReference>
<dbReference type="Pfam" id="PF00512">
    <property type="entry name" value="HisKA"/>
    <property type="match status" value="1"/>
</dbReference>
<keyword evidence="15" id="KW-1185">Reference proteome</keyword>
<dbReference type="InterPro" id="IPR003661">
    <property type="entry name" value="HisK_dim/P_dom"/>
</dbReference>
<dbReference type="Pfam" id="PF13426">
    <property type="entry name" value="PAS_9"/>
    <property type="match status" value="1"/>
</dbReference>
<dbReference type="InterPro" id="IPR036890">
    <property type="entry name" value="HATPase_C_sf"/>
</dbReference>
<dbReference type="EC" id="2.7.13.3" evidence="2"/>
<dbReference type="SMART" id="SM00387">
    <property type="entry name" value="HATPase_c"/>
    <property type="match status" value="1"/>
</dbReference>
<dbReference type="Gene3D" id="3.40.50.2300">
    <property type="match status" value="1"/>
</dbReference>
<sequence>MNIQDKTKKELISELQELHQENDSLKKNYEDIAKFKNVESDLLASEIRYRSLFESAKDGILILDAETGKIVDVNPYLINLLGFSHDQFIKKSIWEIGIFKDIIANQDKFIELRESGYVRYSDLPLETKDGRKINVEFVSNVYLADNKKVIQCNIRDITARIKIEKELINAKEKAEESDRLKSAFLANMSHEIRTPMNGILGFAELLKKPDLKGEKQQEYIRIITKSGLRMLNIINNIIDISKIEAGLMEIYKKESNINEQLEYVYTFFKPEIERKELQLILSKKLPLKEAIINTDPEKIYAILTNLVKNAIKFTNKGLIEFGCILKKDTEPVEVEFFVKDTGIGIPKNMQEAIFERFIQADISDIHALQGSGLGLTISKAYVELLGGRMWVKSEEENLQAGKAGGSTLYFTIPYSIKPEDIPVNTAVVEKDETKDNIQNLKILIAEDDEASKILLSIELEEFGREILIAKNGFEAVELCRNNPDTDLILMDIQMPGMNGYEATRQIRKFNHDVVVIAQTAFAQYGDREKSIDAGCNDYISKPINKAELQTLMHMTFNVLH</sequence>
<dbReference type="FunFam" id="1.10.287.130:FF:000002">
    <property type="entry name" value="Two-component osmosensing histidine kinase"/>
    <property type="match status" value="1"/>
</dbReference>
<reference evidence="14 15" key="1">
    <citation type="submission" date="2016-09" db="EMBL/GenBank/DDBJ databases">
        <authorList>
            <person name="Capua I."/>
            <person name="De Benedictis P."/>
            <person name="Joannis T."/>
            <person name="Lombin L.H."/>
            <person name="Cattoli G."/>
        </authorList>
    </citation>
    <scope>NUCLEOTIDE SEQUENCE [LARGE SCALE GENOMIC DNA]</scope>
    <source>
        <strain evidence="14 15">A7P-90m</strain>
    </source>
</reference>
<keyword evidence="6" id="KW-0418">Kinase</keyword>
<keyword evidence="3 9" id="KW-0597">Phosphoprotein</keyword>
<evidence type="ECO:0000259" key="12">
    <source>
        <dbReference type="PROSITE" id="PS50110"/>
    </source>
</evidence>
<dbReference type="InterPro" id="IPR001789">
    <property type="entry name" value="Sig_transdc_resp-reg_receiver"/>
</dbReference>
<dbReference type="SUPFAM" id="SSF52172">
    <property type="entry name" value="CheY-like"/>
    <property type="match status" value="1"/>
</dbReference>
<dbReference type="SMART" id="SM00448">
    <property type="entry name" value="REC"/>
    <property type="match status" value="1"/>
</dbReference>
<dbReference type="InterPro" id="IPR035965">
    <property type="entry name" value="PAS-like_dom_sf"/>
</dbReference>
<evidence type="ECO:0000256" key="2">
    <source>
        <dbReference type="ARBA" id="ARBA00012438"/>
    </source>
</evidence>
<dbReference type="STRING" id="1640674.SAMN05216323_108614"/>
<dbReference type="Gene3D" id="1.10.287.130">
    <property type="match status" value="1"/>
</dbReference>
<evidence type="ECO:0000256" key="4">
    <source>
        <dbReference type="ARBA" id="ARBA00022679"/>
    </source>
</evidence>
<feature type="domain" description="PAS" evidence="13">
    <location>
        <begin position="45"/>
        <end position="108"/>
    </location>
</feature>
<dbReference type="PANTHER" id="PTHR45339:SF1">
    <property type="entry name" value="HYBRID SIGNAL TRANSDUCTION HISTIDINE KINASE J"/>
    <property type="match status" value="1"/>
</dbReference>
<dbReference type="PRINTS" id="PR00344">
    <property type="entry name" value="BCTRLSENSOR"/>
</dbReference>
<keyword evidence="10" id="KW-0175">Coiled coil</keyword>
<evidence type="ECO:0000256" key="3">
    <source>
        <dbReference type="ARBA" id="ARBA00022553"/>
    </source>
</evidence>
<evidence type="ECO:0000313" key="15">
    <source>
        <dbReference type="Proteomes" id="UP000199452"/>
    </source>
</evidence>
<comment type="catalytic activity">
    <reaction evidence="1">
        <text>ATP + protein L-histidine = ADP + protein N-phospho-L-histidine.</text>
        <dbReference type="EC" id="2.7.13.3"/>
    </reaction>
</comment>
<keyword evidence="7" id="KW-0067">ATP-binding</keyword>
<evidence type="ECO:0000256" key="7">
    <source>
        <dbReference type="ARBA" id="ARBA00022840"/>
    </source>
</evidence>
<keyword evidence="5" id="KW-0547">Nucleotide-binding</keyword>
<feature type="domain" description="Histidine kinase" evidence="11">
    <location>
        <begin position="187"/>
        <end position="416"/>
    </location>
</feature>
<dbReference type="Proteomes" id="UP000199452">
    <property type="component" value="Unassembled WGS sequence"/>
</dbReference>
<dbReference type="EMBL" id="FMYP01000086">
    <property type="protein sequence ID" value="SDD11528.1"/>
    <property type="molecule type" value="Genomic_DNA"/>
</dbReference>
<dbReference type="InterPro" id="IPR011006">
    <property type="entry name" value="CheY-like_superfamily"/>
</dbReference>
<dbReference type="GO" id="GO:0000155">
    <property type="term" value="F:phosphorelay sensor kinase activity"/>
    <property type="evidence" value="ECO:0007669"/>
    <property type="project" value="InterPro"/>
</dbReference>
<dbReference type="Gene3D" id="3.30.450.20">
    <property type="entry name" value="PAS domain"/>
    <property type="match status" value="1"/>
</dbReference>
<evidence type="ECO:0000256" key="1">
    <source>
        <dbReference type="ARBA" id="ARBA00000085"/>
    </source>
</evidence>
<dbReference type="InterPro" id="IPR036097">
    <property type="entry name" value="HisK_dim/P_sf"/>
</dbReference>
<dbReference type="InterPro" id="IPR005467">
    <property type="entry name" value="His_kinase_dom"/>
</dbReference>
<accession>A0A1G6S3U2</accession>
<dbReference type="CDD" id="cd00130">
    <property type="entry name" value="PAS"/>
    <property type="match status" value="1"/>
</dbReference>
<dbReference type="RefSeq" id="WP_092440716.1">
    <property type="nucleotide sequence ID" value="NZ_FMYP01000086.1"/>
</dbReference>
<gene>
    <name evidence="14" type="ORF">SAMN05216323_108614</name>
</gene>
<dbReference type="PROSITE" id="PS50112">
    <property type="entry name" value="PAS"/>
    <property type="match status" value="1"/>
</dbReference>
<keyword evidence="8" id="KW-0902">Two-component regulatory system</keyword>
<evidence type="ECO:0000256" key="6">
    <source>
        <dbReference type="ARBA" id="ARBA00022777"/>
    </source>
</evidence>
<dbReference type="PANTHER" id="PTHR45339">
    <property type="entry name" value="HYBRID SIGNAL TRANSDUCTION HISTIDINE KINASE J"/>
    <property type="match status" value="1"/>
</dbReference>